<gene>
    <name evidence="1" type="ORF">MAE02_47130</name>
</gene>
<name>A0A512BYV1_9HYPH</name>
<accession>A0A512BYV1</accession>
<reference evidence="1 2" key="1">
    <citation type="submission" date="2019-07" db="EMBL/GenBank/DDBJ databases">
        <title>Whole genome shotgun sequence of Microvirga aerophila NBRC 106136.</title>
        <authorList>
            <person name="Hosoyama A."/>
            <person name="Uohara A."/>
            <person name="Ohji S."/>
            <person name="Ichikawa N."/>
        </authorList>
    </citation>
    <scope>NUCLEOTIDE SEQUENCE [LARGE SCALE GENOMIC DNA]</scope>
    <source>
        <strain evidence="1 2">NBRC 106136</strain>
    </source>
</reference>
<protein>
    <recommendedName>
        <fullName evidence="3">Transcriptional activator HlyU</fullName>
    </recommendedName>
</protein>
<organism evidence="1 2">
    <name type="scientific">Microvirga aerophila</name>
    <dbReference type="NCBI Taxonomy" id="670291"/>
    <lineage>
        <taxon>Bacteria</taxon>
        <taxon>Pseudomonadati</taxon>
        <taxon>Pseudomonadota</taxon>
        <taxon>Alphaproteobacteria</taxon>
        <taxon>Hyphomicrobiales</taxon>
        <taxon>Methylobacteriaceae</taxon>
        <taxon>Microvirga</taxon>
    </lineage>
</organism>
<dbReference type="EMBL" id="BJYU01000085">
    <property type="protein sequence ID" value="GEO17017.1"/>
    <property type="molecule type" value="Genomic_DNA"/>
</dbReference>
<proteinExistence type="predicted"/>
<keyword evidence="2" id="KW-1185">Reference proteome</keyword>
<dbReference type="InterPro" id="IPR018772">
    <property type="entry name" value="Transcription_activator_HlyU"/>
</dbReference>
<evidence type="ECO:0008006" key="3">
    <source>
        <dbReference type="Google" id="ProtNLM"/>
    </source>
</evidence>
<comment type="caution">
    <text evidence="1">The sequence shown here is derived from an EMBL/GenBank/DDBJ whole genome shotgun (WGS) entry which is preliminary data.</text>
</comment>
<dbReference type="Proteomes" id="UP000321085">
    <property type="component" value="Unassembled WGS sequence"/>
</dbReference>
<dbReference type="AlphaFoldDB" id="A0A512BYV1"/>
<evidence type="ECO:0000313" key="1">
    <source>
        <dbReference type="EMBL" id="GEO17017.1"/>
    </source>
</evidence>
<sequence>MERWFMTSIFKGIWSRLTGGGEGEGAQEPPMEAIEYKGYRIRPAPYPAKGQFQTAGVIEKDFDTGMKEHRFIRAETHASKDDAGAFAIAKAKQIIDEQGDRIFA</sequence>
<evidence type="ECO:0000313" key="2">
    <source>
        <dbReference type="Proteomes" id="UP000321085"/>
    </source>
</evidence>
<dbReference type="Pfam" id="PF10115">
    <property type="entry name" value="HlyU"/>
    <property type="match status" value="1"/>
</dbReference>